<dbReference type="Pfam" id="PF03466">
    <property type="entry name" value="LysR_substrate"/>
    <property type="match status" value="1"/>
</dbReference>
<dbReference type="RefSeq" id="WP_247232641.1">
    <property type="nucleotide sequence ID" value="NZ_JALKHS010000009.1"/>
</dbReference>
<accession>A0ABT0DZ57</accession>
<evidence type="ECO:0000256" key="2">
    <source>
        <dbReference type="ARBA" id="ARBA00023015"/>
    </source>
</evidence>
<dbReference type="EMBL" id="JALKHS010000009">
    <property type="protein sequence ID" value="MCK0532414.1"/>
    <property type="molecule type" value="Genomic_DNA"/>
</dbReference>
<comment type="similarity">
    <text evidence="1">Belongs to the LysR transcriptional regulatory family.</text>
</comment>
<dbReference type="Proteomes" id="UP001203512">
    <property type="component" value="Unassembled WGS sequence"/>
</dbReference>
<dbReference type="CDD" id="cd08422">
    <property type="entry name" value="PBP2_CrgA_like"/>
    <property type="match status" value="1"/>
</dbReference>
<dbReference type="InterPro" id="IPR058163">
    <property type="entry name" value="LysR-type_TF_proteobact-type"/>
</dbReference>
<dbReference type="PANTHER" id="PTHR30537">
    <property type="entry name" value="HTH-TYPE TRANSCRIPTIONAL REGULATOR"/>
    <property type="match status" value="1"/>
</dbReference>
<dbReference type="SUPFAM" id="SSF46785">
    <property type="entry name" value="Winged helix' DNA-binding domain"/>
    <property type="match status" value="1"/>
</dbReference>
<evidence type="ECO:0000313" key="6">
    <source>
        <dbReference type="EMBL" id="MCK0532414.1"/>
    </source>
</evidence>
<evidence type="ECO:0000256" key="3">
    <source>
        <dbReference type="ARBA" id="ARBA00023125"/>
    </source>
</evidence>
<dbReference type="InterPro" id="IPR036388">
    <property type="entry name" value="WH-like_DNA-bd_sf"/>
</dbReference>
<dbReference type="InterPro" id="IPR000847">
    <property type="entry name" value="LysR_HTH_N"/>
</dbReference>
<dbReference type="InterPro" id="IPR005119">
    <property type="entry name" value="LysR_subst-bd"/>
</dbReference>
<feature type="domain" description="HTH lysR-type" evidence="5">
    <location>
        <begin position="1"/>
        <end position="59"/>
    </location>
</feature>
<dbReference type="InterPro" id="IPR036390">
    <property type="entry name" value="WH_DNA-bd_sf"/>
</dbReference>
<proteinExistence type="inferred from homology"/>
<sequence length="315" mass="34314">MRDLSGLRLFVLAAQHKSFAAAARQAQLSNASMSRQISALERNLSVRLFNRGTRALTLTEAGRILLARLLPMLSEMDEIFDSVSLLEAEPRGLLRVAIRGLIASQRVIPALPAFLDAHPHLEIDLQISTDENKDLVTENIDVDIRFDLPDSGDLVAKRLGPITQLVLLASPAYLAKRAAPISVKDLSEHSAILYGAQVEQPVWEFAGPDGATTRVMPVGQLSVDDGGMNRSALLAGVGIGIMPLEEIKRELAGGRLIRLLSDHRIIRPRTGNEGIYAVYQRSAYQTGKLRSFLEFLDCTFRASSGSETIPGTPAI</sequence>
<keyword evidence="4" id="KW-0804">Transcription</keyword>
<dbReference type="Gene3D" id="1.10.10.10">
    <property type="entry name" value="Winged helix-like DNA-binding domain superfamily/Winged helix DNA-binding domain"/>
    <property type="match status" value="1"/>
</dbReference>
<dbReference type="Gene3D" id="3.40.190.290">
    <property type="match status" value="1"/>
</dbReference>
<gene>
    <name evidence="6" type="ORF">MU848_12565</name>
</gene>
<dbReference type="Pfam" id="PF00126">
    <property type="entry name" value="HTH_1"/>
    <property type="match status" value="1"/>
</dbReference>
<evidence type="ECO:0000256" key="1">
    <source>
        <dbReference type="ARBA" id="ARBA00009437"/>
    </source>
</evidence>
<protein>
    <submittedName>
        <fullName evidence="6">LysR family transcriptional regulator</fullName>
    </submittedName>
</protein>
<evidence type="ECO:0000313" key="7">
    <source>
        <dbReference type="Proteomes" id="UP001203512"/>
    </source>
</evidence>
<keyword evidence="3" id="KW-0238">DNA-binding</keyword>
<reference evidence="6 7" key="1">
    <citation type="submission" date="2022-04" db="EMBL/GenBank/DDBJ databases">
        <authorList>
            <person name="Huq M.A."/>
        </authorList>
    </citation>
    <scope>NUCLEOTIDE SEQUENCE [LARGE SCALE GENOMIC DNA]</scope>
    <source>
        <strain evidence="6 7">MAH-33</strain>
    </source>
</reference>
<evidence type="ECO:0000259" key="5">
    <source>
        <dbReference type="PROSITE" id="PS50931"/>
    </source>
</evidence>
<keyword evidence="2" id="KW-0805">Transcription regulation</keyword>
<dbReference type="SUPFAM" id="SSF53850">
    <property type="entry name" value="Periplasmic binding protein-like II"/>
    <property type="match status" value="1"/>
</dbReference>
<keyword evidence="7" id="KW-1185">Reference proteome</keyword>
<organism evidence="6 7">
    <name type="scientific">Sphingobium agri</name>
    <dbReference type="NCBI Taxonomy" id="2933566"/>
    <lineage>
        <taxon>Bacteria</taxon>
        <taxon>Pseudomonadati</taxon>
        <taxon>Pseudomonadota</taxon>
        <taxon>Alphaproteobacteria</taxon>
        <taxon>Sphingomonadales</taxon>
        <taxon>Sphingomonadaceae</taxon>
        <taxon>Sphingobium</taxon>
    </lineage>
</organism>
<name>A0ABT0DZ57_9SPHN</name>
<evidence type="ECO:0000256" key="4">
    <source>
        <dbReference type="ARBA" id="ARBA00023163"/>
    </source>
</evidence>
<dbReference type="PROSITE" id="PS50931">
    <property type="entry name" value="HTH_LYSR"/>
    <property type="match status" value="1"/>
</dbReference>
<comment type="caution">
    <text evidence="6">The sequence shown here is derived from an EMBL/GenBank/DDBJ whole genome shotgun (WGS) entry which is preliminary data.</text>
</comment>
<dbReference type="PANTHER" id="PTHR30537:SF5">
    <property type="entry name" value="HTH-TYPE TRANSCRIPTIONAL ACTIVATOR TTDR-RELATED"/>
    <property type="match status" value="1"/>
</dbReference>